<evidence type="ECO:0000313" key="3">
    <source>
        <dbReference type="Proteomes" id="UP000179266"/>
    </source>
</evidence>
<protein>
    <submittedName>
        <fullName evidence="2">Uncharacterized protein</fullName>
    </submittedName>
</protein>
<evidence type="ECO:0000256" key="1">
    <source>
        <dbReference type="SAM" id="Phobius"/>
    </source>
</evidence>
<keyword evidence="1" id="KW-0472">Membrane</keyword>
<evidence type="ECO:0000313" key="2">
    <source>
        <dbReference type="EMBL" id="OGL47641.1"/>
    </source>
</evidence>
<dbReference type="AlphaFoldDB" id="A0A1F7S1Q2"/>
<accession>A0A1F7S1Q2</accession>
<keyword evidence="1" id="KW-1133">Transmembrane helix</keyword>
<gene>
    <name evidence="2" type="ORF">A2161_19895</name>
</gene>
<dbReference type="Proteomes" id="UP000179266">
    <property type="component" value="Unassembled WGS sequence"/>
</dbReference>
<proteinExistence type="predicted"/>
<dbReference type="EMBL" id="MGDD01000064">
    <property type="protein sequence ID" value="OGL47641.1"/>
    <property type="molecule type" value="Genomic_DNA"/>
</dbReference>
<name>A0A1F7S1Q2_9BACT</name>
<reference evidence="2 3" key="1">
    <citation type="journal article" date="2016" name="Nat. Commun.">
        <title>Thousands of microbial genomes shed light on interconnected biogeochemical processes in an aquifer system.</title>
        <authorList>
            <person name="Anantharaman K."/>
            <person name="Brown C.T."/>
            <person name="Hug L.A."/>
            <person name="Sharon I."/>
            <person name="Castelle C.J."/>
            <person name="Probst A.J."/>
            <person name="Thomas B.C."/>
            <person name="Singh A."/>
            <person name="Wilkins M.J."/>
            <person name="Karaoz U."/>
            <person name="Brodie E.L."/>
            <person name="Williams K.H."/>
            <person name="Hubbard S.S."/>
            <person name="Banfield J.F."/>
        </authorList>
    </citation>
    <scope>NUCLEOTIDE SEQUENCE [LARGE SCALE GENOMIC DNA]</scope>
</reference>
<feature type="transmembrane region" description="Helical" evidence="1">
    <location>
        <begin position="12"/>
        <end position="34"/>
    </location>
</feature>
<comment type="caution">
    <text evidence="2">The sequence shown here is derived from an EMBL/GenBank/DDBJ whole genome shotgun (WGS) entry which is preliminary data.</text>
</comment>
<organism evidence="2 3">
    <name type="scientific">Candidatus Schekmanbacteria bacterium RBG_13_48_7</name>
    <dbReference type="NCBI Taxonomy" id="1817878"/>
    <lineage>
        <taxon>Bacteria</taxon>
        <taxon>Candidatus Schekmaniibacteriota</taxon>
    </lineage>
</organism>
<sequence length="69" mass="7521">MTPSLFSICISAFIGVFVLLTFLAIVMRIIIVLFPEKEKGTDAAVIAALTTTMQSIFPGTKITKIEETK</sequence>
<keyword evidence="1" id="KW-0812">Transmembrane</keyword>